<keyword evidence="3" id="KW-1185">Reference proteome</keyword>
<keyword evidence="1" id="KW-0812">Transmembrane</keyword>
<evidence type="ECO:0000313" key="3">
    <source>
        <dbReference type="Proteomes" id="UP001472677"/>
    </source>
</evidence>
<evidence type="ECO:0000256" key="1">
    <source>
        <dbReference type="SAM" id="Phobius"/>
    </source>
</evidence>
<keyword evidence="1" id="KW-0472">Membrane</keyword>
<dbReference type="Proteomes" id="UP001472677">
    <property type="component" value="Unassembled WGS sequence"/>
</dbReference>
<dbReference type="EMBL" id="JBBPBM010000009">
    <property type="protein sequence ID" value="KAK8569323.1"/>
    <property type="molecule type" value="Genomic_DNA"/>
</dbReference>
<protein>
    <submittedName>
        <fullName evidence="2">Uncharacterized protein</fullName>
    </submittedName>
</protein>
<feature type="transmembrane region" description="Helical" evidence="1">
    <location>
        <begin position="26"/>
        <end position="48"/>
    </location>
</feature>
<evidence type="ECO:0000313" key="2">
    <source>
        <dbReference type="EMBL" id="KAK8569323.1"/>
    </source>
</evidence>
<accession>A0ABR2F310</accession>
<name>A0ABR2F310_9ROSI</name>
<reference evidence="2 3" key="1">
    <citation type="journal article" date="2024" name="G3 (Bethesda)">
        <title>Genome assembly of Hibiscus sabdariffa L. provides insights into metabolisms of medicinal natural products.</title>
        <authorList>
            <person name="Kim T."/>
        </authorList>
    </citation>
    <scope>NUCLEOTIDE SEQUENCE [LARGE SCALE GENOMIC DNA]</scope>
    <source>
        <strain evidence="2">TK-2024</strain>
        <tissue evidence="2">Old leaves</tissue>
    </source>
</reference>
<proteinExistence type="predicted"/>
<comment type="caution">
    <text evidence="2">The sequence shown here is derived from an EMBL/GenBank/DDBJ whole genome shotgun (WGS) entry which is preliminary data.</text>
</comment>
<sequence>MGSEMKDKGSSFSGDGRSEMGLDLKVFGWLNGLAAVMGSLLGTDVVMVEDEYQLQMLRVGGKGINGGRLSYG</sequence>
<keyword evidence="1" id="KW-1133">Transmembrane helix</keyword>
<gene>
    <name evidence="2" type="ORF">V6N12_007853</name>
</gene>
<organism evidence="2 3">
    <name type="scientific">Hibiscus sabdariffa</name>
    <name type="common">roselle</name>
    <dbReference type="NCBI Taxonomy" id="183260"/>
    <lineage>
        <taxon>Eukaryota</taxon>
        <taxon>Viridiplantae</taxon>
        <taxon>Streptophyta</taxon>
        <taxon>Embryophyta</taxon>
        <taxon>Tracheophyta</taxon>
        <taxon>Spermatophyta</taxon>
        <taxon>Magnoliopsida</taxon>
        <taxon>eudicotyledons</taxon>
        <taxon>Gunneridae</taxon>
        <taxon>Pentapetalae</taxon>
        <taxon>rosids</taxon>
        <taxon>malvids</taxon>
        <taxon>Malvales</taxon>
        <taxon>Malvaceae</taxon>
        <taxon>Malvoideae</taxon>
        <taxon>Hibiscus</taxon>
    </lineage>
</organism>